<name>A0A510UPM6_9CELL</name>
<keyword evidence="3" id="KW-1185">Reference proteome</keyword>
<organism evidence="2 3">
    <name type="scientific">Cellulomonas persica</name>
    <dbReference type="NCBI Taxonomy" id="76861"/>
    <lineage>
        <taxon>Bacteria</taxon>
        <taxon>Bacillati</taxon>
        <taxon>Actinomycetota</taxon>
        <taxon>Actinomycetes</taxon>
        <taxon>Micrococcales</taxon>
        <taxon>Cellulomonadaceae</taxon>
        <taxon>Cellulomonas</taxon>
    </lineage>
</organism>
<accession>A0A510UPM6</accession>
<gene>
    <name evidence="2" type="ORF">CPE01_02420</name>
</gene>
<keyword evidence="1" id="KW-1133">Transmembrane helix</keyword>
<evidence type="ECO:0000313" key="3">
    <source>
        <dbReference type="Proteomes" id="UP000321386"/>
    </source>
</evidence>
<proteinExistence type="predicted"/>
<dbReference type="Proteomes" id="UP000321386">
    <property type="component" value="Unassembled WGS sequence"/>
</dbReference>
<feature type="transmembrane region" description="Helical" evidence="1">
    <location>
        <begin position="28"/>
        <end position="47"/>
    </location>
</feature>
<comment type="caution">
    <text evidence="2">The sequence shown here is derived from an EMBL/GenBank/DDBJ whole genome shotgun (WGS) entry which is preliminary data.</text>
</comment>
<dbReference type="AlphaFoldDB" id="A0A510UPM6"/>
<keyword evidence="1" id="KW-0472">Membrane</keyword>
<sequence>MGGVGVVEVMTAVPELARSVQSTDRVPAVAGVLAILSVIGIGAFIVARNARSHPPHSDLPDVVLDLEERGYLEIEAFFDRGMPDWLLHRRRLPDRNLSEHETGWYFAIFGTRLRSSVPWSQVRPPTVTPPVA</sequence>
<reference evidence="2 3" key="1">
    <citation type="submission" date="2019-07" db="EMBL/GenBank/DDBJ databases">
        <title>Whole genome shotgun sequence of Cellulomonas persica NBRC 101101.</title>
        <authorList>
            <person name="Hosoyama A."/>
            <person name="Uohara A."/>
            <person name="Ohji S."/>
            <person name="Ichikawa N."/>
        </authorList>
    </citation>
    <scope>NUCLEOTIDE SEQUENCE [LARGE SCALE GENOMIC DNA]</scope>
    <source>
        <strain evidence="2 3">NBRC 101101</strain>
    </source>
</reference>
<keyword evidence="1" id="KW-0812">Transmembrane</keyword>
<dbReference type="EMBL" id="BJUA01000001">
    <property type="protein sequence ID" value="GEK16509.1"/>
    <property type="molecule type" value="Genomic_DNA"/>
</dbReference>
<protein>
    <submittedName>
        <fullName evidence="2">Uncharacterized protein</fullName>
    </submittedName>
</protein>
<evidence type="ECO:0000256" key="1">
    <source>
        <dbReference type="SAM" id="Phobius"/>
    </source>
</evidence>
<evidence type="ECO:0000313" key="2">
    <source>
        <dbReference type="EMBL" id="GEK16509.1"/>
    </source>
</evidence>